<comment type="similarity">
    <text evidence="1 6">Belongs to the NusB family.</text>
</comment>
<dbReference type="SUPFAM" id="SSF48013">
    <property type="entry name" value="NusB-like"/>
    <property type="match status" value="1"/>
</dbReference>
<keyword evidence="9" id="KW-1185">Reference proteome</keyword>
<dbReference type="HAMAP" id="MF_00073">
    <property type="entry name" value="NusB"/>
    <property type="match status" value="1"/>
</dbReference>
<evidence type="ECO:0000256" key="5">
    <source>
        <dbReference type="ARBA" id="ARBA00023163"/>
    </source>
</evidence>
<sequence length="135" mass="15537">MSSRTRARRRALEILFEAEQRQLSESELLTMRSGDPEYPMKPYAVEIVNGVISHREEIDELIETYARGWALNRMPAVDRALLRISIWEILHNSEVDDPVAIAEVLDLARKYSTDDSPKFINGVLDQIRKIKPTLS</sequence>
<accession>A0ABP8EN31</accession>
<dbReference type="InterPro" id="IPR006027">
    <property type="entry name" value="NusB_RsmB_TIM44"/>
</dbReference>
<comment type="caution">
    <text evidence="8">The sequence shown here is derived from an EMBL/GenBank/DDBJ whole genome shotgun (WGS) entry which is preliminary data.</text>
</comment>
<dbReference type="Gene3D" id="1.10.940.10">
    <property type="entry name" value="NusB-like"/>
    <property type="match status" value="1"/>
</dbReference>
<dbReference type="Pfam" id="PF01029">
    <property type="entry name" value="NusB"/>
    <property type="match status" value="1"/>
</dbReference>
<keyword evidence="5 6" id="KW-0804">Transcription</keyword>
<evidence type="ECO:0000259" key="7">
    <source>
        <dbReference type="Pfam" id="PF01029"/>
    </source>
</evidence>
<dbReference type="InterPro" id="IPR035926">
    <property type="entry name" value="NusB-like_sf"/>
</dbReference>
<keyword evidence="3 6" id="KW-0694">RNA-binding</keyword>
<evidence type="ECO:0000313" key="9">
    <source>
        <dbReference type="Proteomes" id="UP001501586"/>
    </source>
</evidence>
<feature type="domain" description="NusB/RsmB/TIM44" evidence="7">
    <location>
        <begin position="6"/>
        <end position="128"/>
    </location>
</feature>
<evidence type="ECO:0000256" key="4">
    <source>
        <dbReference type="ARBA" id="ARBA00023015"/>
    </source>
</evidence>
<name>A0ABP8EN31_9MICO</name>
<dbReference type="InterPro" id="IPR011605">
    <property type="entry name" value="NusB_fam"/>
</dbReference>
<dbReference type="PANTHER" id="PTHR11078:SF3">
    <property type="entry name" value="ANTITERMINATION NUSB DOMAIN-CONTAINING PROTEIN"/>
    <property type="match status" value="1"/>
</dbReference>
<keyword evidence="2 6" id="KW-0889">Transcription antitermination</keyword>
<protein>
    <recommendedName>
        <fullName evidence="6">Transcription antitermination protein NusB</fullName>
    </recommendedName>
    <alternativeName>
        <fullName evidence="6">Antitermination factor NusB</fullName>
    </alternativeName>
</protein>
<gene>
    <name evidence="6" type="primary">nusB</name>
    <name evidence="8" type="ORF">GCM10022261_29370</name>
</gene>
<dbReference type="RefSeq" id="WP_236863247.1">
    <property type="nucleotide sequence ID" value="NZ_BAABAZ010000012.1"/>
</dbReference>
<dbReference type="PANTHER" id="PTHR11078">
    <property type="entry name" value="N UTILIZATION SUBSTANCE PROTEIN B-RELATED"/>
    <property type="match status" value="1"/>
</dbReference>
<evidence type="ECO:0000256" key="6">
    <source>
        <dbReference type="HAMAP-Rule" id="MF_00073"/>
    </source>
</evidence>
<evidence type="ECO:0000313" key="8">
    <source>
        <dbReference type="EMBL" id="GAA4285406.1"/>
    </source>
</evidence>
<evidence type="ECO:0000256" key="1">
    <source>
        <dbReference type="ARBA" id="ARBA00005952"/>
    </source>
</evidence>
<dbReference type="NCBIfam" id="TIGR01951">
    <property type="entry name" value="nusB"/>
    <property type="match status" value="1"/>
</dbReference>
<dbReference type="EMBL" id="BAABAZ010000012">
    <property type="protein sequence ID" value="GAA4285406.1"/>
    <property type="molecule type" value="Genomic_DNA"/>
</dbReference>
<dbReference type="Proteomes" id="UP001501586">
    <property type="component" value="Unassembled WGS sequence"/>
</dbReference>
<evidence type="ECO:0000256" key="2">
    <source>
        <dbReference type="ARBA" id="ARBA00022814"/>
    </source>
</evidence>
<organism evidence="8 9">
    <name type="scientific">Brevibacterium daeguense</name>
    <dbReference type="NCBI Taxonomy" id="909936"/>
    <lineage>
        <taxon>Bacteria</taxon>
        <taxon>Bacillati</taxon>
        <taxon>Actinomycetota</taxon>
        <taxon>Actinomycetes</taxon>
        <taxon>Micrococcales</taxon>
        <taxon>Brevibacteriaceae</taxon>
        <taxon>Brevibacterium</taxon>
    </lineage>
</organism>
<reference evidence="9" key="1">
    <citation type="journal article" date="2019" name="Int. J. Syst. Evol. Microbiol.">
        <title>The Global Catalogue of Microorganisms (GCM) 10K type strain sequencing project: providing services to taxonomists for standard genome sequencing and annotation.</title>
        <authorList>
            <consortium name="The Broad Institute Genomics Platform"/>
            <consortium name="The Broad Institute Genome Sequencing Center for Infectious Disease"/>
            <person name="Wu L."/>
            <person name="Ma J."/>
        </authorList>
    </citation>
    <scope>NUCLEOTIDE SEQUENCE [LARGE SCALE GENOMIC DNA]</scope>
    <source>
        <strain evidence="9">JCM 17458</strain>
    </source>
</reference>
<evidence type="ECO:0000256" key="3">
    <source>
        <dbReference type="ARBA" id="ARBA00022884"/>
    </source>
</evidence>
<keyword evidence="4 6" id="KW-0805">Transcription regulation</keyword>
<comment type="function">
    <text evidence="6">Involved in transcription antitermination. Required for transcription of ribosomal RNA (rRNA) genes. Binds specifically to the boxA antiterminator sequence of the ribosomal RNA (rrn) operons.</text>
</comment>
<proteinExistence type="inferred from homology"/>